<reference evidence="2 3" key="1">
    <citation type="journal article" date="2009" name="Stand. Genomic Sci.">
        <title>Complete genome sequence of Stackebrandtia nassauensis type strain (LLR-40K-21).</title>
        <authorList>
            <person name="Munk C."/>
            <person name="Lapidus A."/>
            <person name="Copeland A."/>
            <person name="Jando M."/>
            <person name="Mayilraj S."/>
            <person name="Glavina Del Rio T."/>
            <person name="Nolan M."/>
            <person name="Chen F."/>
            <person name="Lucas S."/>
            <person name="Tice H."/>
            <person name="Cheng J.F."/>
            <person name="Han C."/>
            <person name="Detter J.C."/>
            <person name="Bruce D."/>
            <person name="Goodwin L."/>
            <person name="Chain P."/>
            <person name="Pitluck S."/>
            <person name="Goker M."/>
            <person name="Ovchinikova G."/>
            <person name="Pati A."/>
            <person name="Ivanova N."/>
            <person name="Mavromatis K."/>
            <person name="Chen A."/>
            <person name="Palaniappan K."/>
            <person name="Land M."/>
            <person name="Hauser L."/>
            <person name="Chang Y.J."/>
            <person name="Jeffries C.D."/>
            <person name="Bristow J."/>
            <person name="Eisen J.A."/>
            <person name="Markowitz V."/>
            <person name="Hugenholtz P."/>
            <person name="Kyrpides N.C."/>
            <person name="Klenk H.P."/>
        </authorList>
    </citation>
    <scope>NUCLEOTIDE SEQUENCE [LARGE SCALE GENOMIC DNA]</scope>
    <source>
        <strain evidence="3">DSM 44728 / CIP 108903 / NRRL B-16338 / NBRC 102104 / LLR-40K-21</strain>
    </source>
</reference>
<name>D3PVV9_STANL</name>
<accession>D3PVV9</accession>
<dbReference type="KEGG" id="sna:Snas_5448"/>
<evidence type="ECO:0000313" key="3">
    <source>
        <dbReference type="Proteomes" id="UP000000844"/>
    </source>
</evidence>
<sequence length="132" mass="14309">MRRPVAASAGSREGQLPSGTLSPILRQLVEDKRVLARDEPLSTRPGKPTLYRIADAAPVAKRVEFAGSIKWLESAFDGHDLSDLINAVANLPGFRRDSGLLIVSLSGVDERADPRPVDVVWGPGDVLDAWRD</sequence>
<gene>
    <name evidence="2" type="ordered locus">Snas_5448</name>
</gene>
<proteinExistence type="predicted"/>
<dbReference type="eggNOG" id="COG1672">
    <property type="taxonomic scope" value="Bacteria"/>
</dbReference>
<protein>
    <submittedName>
        <fullName evidence="2">Uncharacterized protein</fullName>
    </submittedName>
</protein>
<dbReference type="Proteomes" id="UP000000844">
    <property type="component" value="Chromosome"/>
</dbReference>
<dbReference type="STRING" id="446470.Snas_5448"/>
<dbReference type="RefSeq" id="WP_013020651.1">
    <property type="nucleotide sequence ID" value="NC_013947.1"/>
</dbReference>
<dbReference type="AlphaFoldDB" id="D3PVV9"/>
<evidence type="ECO:0000313" key="2">
    <source>
        <dbReference type="EMBL" id="ADD45080.1"/>
    </source>
</evidence>
<feature type="region of interest" description="Disordered" evidence="1">
    <location>
        <begin position="1"/>
        <end position="21"/>
    </location>
</feature>
<dbReference type="HOGENOM" id="CLU_1915812_0_0_11"/>
<dbReference type="OrthoDB" id="3209349at2"/>
<evidence type="ECO:0000256" key="1">
    <source>
        <dbReference type="SAM" id="MobiDB-lite"/>
    </source>
</evidence>
<keyword evidence="3" id="KW-1185">Reference proteome</keyword>
<dbReference type="EMBL" id="CP001778">
    <property type="protein sequence ID" value="ADD45080.1"/>
    <property type="molecule type" value="Genomic_DNA"/>
</dbReference>
<organism evidence="2 3">
    <name type="scientific">Stackebrandtia nassauensis (strain DSM 44728 / CIP 108903 / NRRL B-16338 / NBRC 102104 / LLR-40K-21)</name>
    <dbReference type="NCBI Taxonomy" id="446470"/>
    <lineage>
        <taxon>Bacteria</taxon>
        <taxon>Bacillati</taxon>
        <taxon>Actinomycetota</taxon>
        <taxon>Actinomycetes</taxon>
        <taxon>Glycomycetales</taxon>
        <taxon>Glycomycetaceae</taxon>
        <taxon>Stackebrandtia</taxon>
    </lineage>
</organism>